<keyword evidence="1" id="KW-0614">Plasmid</keyword>
<dbReference type="SUPFAM" id="SSF88659">
    <property type="entry name" value="Sigma3 and sigma4 domains of RNA polymerase sigma factors"/>
    <property type="match status" value="1"/>
</dbReference>
<name>Q5NWM8_AROAE</name>
<organism evidence="1 2">
    <name type="scientific">Aromatoleum aromaticum (strain DSM 19018 / LMG 30748 / EbN1)</name>
    <name type="common">Azoarcus sp. (strain EbN1)</name>
    <dbReference type="NCBI Taxonomy" id="76114"/>
    <lineage>
        <taxon>Bacteria</taxon>
        <taxon>Pseudomonadati</taxon>
        <taxon>Pseudomonadota</taxon>
        <taxon>Betaproteobacteria</taxon>
        <taxon>Rhodocyclales</taxon>
        <taxon>Rhodocyclaceae</taxon>
        <taxon>Aromatoleum</taxon>
    </lineage>
</organism>
<dbReference type="eggNOG" id="COG4584">
    <property type="taxonomic scope" value="Bacteria"/>
</dbReference>
<reference evidence="1 2" key="1">
    <citation type="journal article" date="2005" name="Arch. Microbiol.">
        <title>The genome sequence of an anaerobic aromatic-degrading denitrifying bacterium, strain EbN1.</title>
        <authorList>
            <person name="Rabus R."/>
            <person name="Kube M."/>
            <person name="Heider J."/>
            <person name="Beck A."/>
            <person name="Heitmann K."/>
            <person name="Widdel F."/>
            <person name="Reinhardt R."/>
        </authorList>
    </citation>
    <scope>NUCLEOTIDE SEQUENCE [LARGE SCALE GENOMIC DNA]</scope>
    <source>
        <strain evidence="1 2">EbN1</strain>
        <plasmid evidence="2">Plasmid pAzo2</plasmid>
    </source>
</reference>
<dbReference type="InterPro" id="IPR013324">
    <property type="entry name" value="RNA_pol_sigma_r3/r4-like"/>
</dbReference>
<accession>Q5NWM8</accession>
<gene>
    <name evidence="1" type="primary">tnp2PF1</name>
    <name evidence="1" type="ORF">p2A20</name>
</gene>
<dbReference type="Gene3D" id="1.10.10.10">
    <property type="entry name" value="Winged helix-like DNA-binding domain superfamily/Winged helix DNA-binding domain"/>
    <property type="match status" value="1"/>
</dbReference>
<dbReference type="EMBL" id="CR555308">
    <property type="protein sequence ID" value="CAI10536.1"/>
    <property type="molecule type" value="Genomic_DNA"/>
</dbReference>
<proteinExistence type="predicted"/>
<geneLocation type="plasmid" evidence="2">
    <name>pAzo2</name>
</geneLocation>
<dbReference type="InterPro" id="IPR036388">
    <property type="entry name" value="WH-like_DNA-bd_sf"/>
</dbReference>
<sequence>MSGRYPRALCVEMAMPAERIAIHKIRELLRLKYDCALSHERIARALSVSKGVVAKYVKAARSCLRLTKPSCASCWVLRPADTGRASDTSRRIWRRFTSASSARASGSRCCGKSTSRPLLTRLPVLALLRPVPGLCPAPEAIIDAPTGEGSHAHTISSSAARSSILV</sequence>
<dbReference type="HOGENOM" id="CLU_1599336_0_0_4"/>
<dbReference type="AlphaFoldDB" id="Q5NWM8"/>
<keyword evidence="2" id="KW-1185">Reference proteome</keyword>
<dbReference type="KEGG" id="eba:p2A20"/>
<evidence type="ECO:0000313" key="2">
    <source>
        <dbReference type="Proteomes" id="UP000006552"/>
    </source>
</evidence>
<protein>
    <submittedName>
        <fullName evidence="1">Transposase subunit</fullName>
    </submittedName>
</protein>
<dbReference type="Proteomes" id="UP000006552">
    <property type="component" value="Plasmid 2"/>
</dbReference>
<evidence type="ECO:0000313" key="1">
    <source>
        <dbReference type="EMBL" id="CAI10536.1"/>
    </source>
</evidence>